<protein>
    <submittedName>
        <fullName evidence="1">Uncharacterized protein</fullName>
    </submittedName>
</protein>
<evidence type="ECO:0000313" key="1">
    <source>
        <dbReference type="EMBL" id="KAK4572656.1"/>
    </source>
</evidence>
<reference evidence="1 2" key="1">
    <citation type="journal article" date="2023" name="G3 (Bethesda)">
        <title>A haplotype-resolved chromosome-scale genome for Quercus rubra L. provides insights into the genetics of adaptive traits for red oak species.</title>
        <authorList>
            <person name="Kapoor B."/>
            <person name="Jenkins J."/>
            <person name="Schmutz J."/>
            <person name="Zhebentyayeva T."/>
            <person name="Kuelheim C."/>
            <person name="Coggeshall M."/>
            <person name="Heim C."/>
            <person name="Lasky J.R."/>
            <person name="Leites L."/>
            <person name="Islam-Faridi N."/>
            <person name="Romero-Severson J."/>
            <person name="DeLeo V.L."/>
            <person name="Lucas S.M."/>
            <person name="Lazic D."/>
            <person name="Gailing O."/>
            <person name="Carlson J."/>
            <person name="Staton M."/>
        </authorList>
    </citation>
    <scope>NUCLEOTIDE SEQUENCE [LARGE SCALE GENOMIC DNA]</scope>
    <source>
        <strain evidence="1">Pseudo-F2</strain>
    </source>
</reference>
<accession>A0AAN7IIM3</accession>
<name>A0AAN7IIM3_QUERU</name>
<dbReference type="AlphaFoldDB" id="A0AAN7IIM3"/>
<proteinExistence type="predicted"/>
<evidence type="ECO:0000313" key="2">
    <source>
        <dbReference type="Proteomes" id="UP001324115"/>
    </source>
</evidence>
<comment type="caution">
    <text evidence="1">The sequence shown here is derived from an EMBL/GenBank/DDBJ whole genome shotgun (WGS) entry which is preliminary data.</text>
</comment>
<dbReference type="EMBL" id="JAXUIC010000009">
    <property type="protein sequence ID" value="KAK4572656.1"/>
    <property type="molecule type" value="Genomic_DNA"/>
</dbReference>
<organism evidence="1 2">
    <name type="scientific">Quercus rubra</name>
    <name type="common">Northern red oak</name>
    <name type="synonym">Quercus borealis</name>
    <dbReference type="NCBI Taxonomy" id="3512"/>
    <lineage>
        <taxon>Eukaryota</taxon>
        <taxon>Viridiplantae</taxon>
        <taxon>Streptophyta</taxon>
        <taxon>Embryophyta</taxon>
        <taxon>Tracheophyta</taxon>
        <taxon>Spermatophyta</taxon>
        <taxon>Magnoliopsida</taxon>
        <taxon>eudicotyledons</taxon>
        <taxon>Gunneridae</taxon>
        <taxon>Pentapetalae</taxon>
        <taxon>rosids</taxon>
        <taxon>fabids</taxon>
        <taxon>Fagales</taxon>
        <taxon>Fagaceae</taxon>
        <taxon>Quercus</taxon>
    </lineage>
</organism>
<keyword evidence="2" id="KW-1185">Reference proteome</keyword>
<sequence>MSDHEDFGFVDTNGGREGRFLGLIRVCRGWLLPVKFGFYMTCAVRLRDEGKETDEN</sequence>
<dbReference type="Proteomes" id="UP001324115">
    <property type="component" value="Unassembled WGS sequence"/>
</dbReference>
<gene>
    <name evidence="1" type="ORF">RGQ29_030901</name>
</gene>